<dbReference type="GO" id="GO:0005874">
    <property type="term" value="C:microtubule"/>
    <property type="evidence" value="ECO:0007669"/>
    <property type="project" value="UniProtKB-KW"/>
</dbReference>
<dbReference type="Gene3D" id="3.40.50.300">
    <property type="entry name" value="P-loop containing nucleotide triphosphate hydrolases"/>
    <property type="match status" value="1"/>
</dbReference>
<dbReference type="Pfam" id="PF12780">
    <property type="entry name" value="AAA_8"/>
    <property type="match status" value="1"/>
</dbReference>
<reference evidence="16" key="1">
    <citation type="journal article" date="2014" name="Nat. Commun.">
        <title>The rainbow trout genome provides novel insights into evolution after whole-genome duplication in vertebrates.</title>
        <authorList>
            <person name="Berthelot C."/>
            <person name="Brunet F."/>
            <person name="Chalopin D."/>
            <person name="Juanchich A."/>
            <person name="Bernard M."/>
            <person name="Noel B."/>
            <person name="Bento P."/>
            <person name="Da Silva C."/>
            <person name="Labadie K."/>
            <person name="Alberti A."/>
            <person name="Aury J.M."/>
            <person name="Louis A."/>
            <person name="Dehais P."/>
            <person name="Bardou P."/>
            <person name="Montfort J."/>
            <person name="Klopp C."/>
            <person name="Cabau C."/>
            <person name="Gaspin C."/>
            <person name="Thorgaard G.H."/>
            <person name="Boussaha M."/>
            <person name="Quillet E."/>
            <person name="Guyomard R."/>
            <person name="Galiana D."/>
            <person name="Bobe J."/>
            <person name="Volff J.N."/>
            <person name="Genet C."/>
            <person name="Wincker P."/>
            <person name="Jaillon O."/>
            <person name="Roest Crollius H."/>
            <person name="Guiguen Y."/>
        </authorList>
    </citation>
    <scope>NUCLEOTIDE SEQUENCE [LARGE SCALE GENOMIC DNA]</scope>
</reference>
<protein>
    <recommendedName>
        <fullName evidence="18">Dynein heavy chain AAA module D4 domain-containing protein</fullName>
    </recommendedName>
</protein>
<dbReference type="Gene3D" id="1.20.920.30">
    <property type="match status" value="1"/>
</dbReference>
<dbReference type="PANTHER" id="PTHR46532">
    <property type="entry name" value="MALE FERTILITY FACTOR KL5"/>
    <property type="match status" value="1"/>
</dbReference>
<keyword evidence="5" id="KW-0547">Nucleotide-binding</keyword>
<dbReference type="GO" id="GO:0051959">
    <property type="term" value="F:dynein light intermediate chain binding"/>
    <property type="evidence" value="ECO:0007669"/>
    <property type="project" value="InterPro"/>
</dbReference>
<keyword evidence="9" id="KW-0969">Cilium</keyword>
<evidence type="ECO:0000256" key="2">
    <source>
        <dbReference type="ARBA" id="ARBA00008887"/>
    </source>
</evidence>
<organism evidence="16 17">
    <name type="scientific">Oncorhynchus mykiss</name>
    <name type="common">Rainbow trout</name>
    <name type="synonym">Salmo gairdneri</name>
    <dbReference type="NCBI Taxonomy" id="8022"/>
    <lineage>
        <taxon>Eukaryota</taxon>
        <taxon>Metazoa</taxon>
        <taxon>Chordata</taxon>
        <taxon>Craniata</taxon>
        <taxon>Vertebrata</taxon>
        <taxon>Euteleostomi</taxon>
        <taxon>Actinopterygii</taxon>
        <taxon>Neopterygii</taxon>
        <taxon>Teleostei</taxon>
        <taxon>Protacanthopterygii</taxon>
        <taxon>Salmoniformes</taxon>
        <taxon>Salmonidae</taxon>
        <taxon>Salmoninae</taxon>
        <taxon>Oncorhynchus</taxon>
    </lineage>
</organism>
<dbReference type="GO" id="GO:0005524">
    <property type="term" value="F:ATP binding"/>
    <property type="evidence" value="ECO:0007669"/>
    <property type="project" value="UniProtKB-KW"/>
</dbReference>
<dbReference type="GO" id="GO:0045505">
    <property type="term" value="F:dynein intermediate chain binding"/>
    <property type="evidence" value="ECO:0007669"/>
    <property type="project" value="InterPro"/>
</dbReference>
<dbReference type="GO" id="GO:0007018">
    <property type="term" value="P:microtubule-based movement"/>
    <property type="evidence" value="ECO:0007669"/>
    <property type="project" value="InterPro"/>
</dbReference>
<dbReference type="FunFam" id="1.20.920.20:FF:000004">
    <property type="entry name" value="Dynein axonemal heavy chain 5"/>
    <property type="match status" value="1"/>
</dbReference>
<name>A0A060XBE7_ONCMY</name>
<dbReference type="AlphaFoldDB" id="A0A060XBE7"/>
<keyword evidence="11" id="KW-0206">Cytoskeleton</keyword>
<dbReference type="InterPro" id="IPR026983">
    <property type="entry name" value="DHC"/>
</dbReference>
<keyword evidence="6" id="KW-0067">ATP-binding</keyword>
<keyword evidence="7" id="KW-0243">Dynein</keyword>
<dbReference type="Gene3D" id="1.20.920.20">
    <property type="match status" value="1"/>
</dbReference>
<keyword evidence="10" id="KW-0505">Motor protein</keyword>
<dbReference type="GO" id="GO:0005858">
    <property type="term" value="C:axonemal dynein complex"/>
    <property type="evidence" value="ECO:0007669"/>
    <property type="project" value="TreeGrafter"/>
</dbReference>
<dbReference type="Pfam" id="PF12777">
    <property type="entry name" value="MT"/>
    <property type="match status" value="1"/>
</dbReference>
<dbReference type="STRING" id="8022.A0A060XBE7"/>
<evidence type="ECO:0000313" key="17">
    <source>
        <dbReference type="Proteomes" id="UP000193380"/>
    </source>
</evidence>
<evidence type="ECO:0000256" key="1">
    <source>
        <dbReference type="ARBA" id="ARBA00004430"/>
    </source>
</evidence>
<evidence type="ECO:0000256" key="11">
    <source>
        <dbReference type="ARBA" id="ARBA00023212"/>
    </source>
</evidence>
<dbReference type="PaxDb" id="8022-A0A060XBE7"/>
<dbReference type="FunFam" id="3.40.50.300:FF:002141">
    <property type="entry name" value="Dynein heavy chain"/>
    <property type="match status" value="1"/>
</dbReference>
<proteinExistence type="inferred from homology"/>
<evidence type="ECO:0000313" key="16">
    <source>
        <dbReference type="EMBL" id="CDQ74170.1"/>
    </source>
</evidence>
<evidence type="ECO:0000256" key="10">
    <source>
        <dbReference type="ARBA" id="ARBA00023175"/>
    </source>
</evidence>
<feature type="coiled-coil region" evidence="13">
    <location>
        <begin position="615"/>
        <end position="656"/>
    </location>
</feature>
<evidence type="ECO:0000256" key="4">
    <source>
        <dbReference type="ARBA" id="ARBA00022701"/>
    </source>
</evidence>
<dbReference type="Proteomes" id="UP000193380">
    <property type="component" value="Unassembled WGS sequence"/>
</dbReference>
<evidence type="ECO:0000256" key="13">
    <source>
        <dbReference type="SAM" id="Coils"/>
    </source>
</evidence>
<gene>
    <name evidence="16" type="ORF">GSONMT00054247001</name>
</gene>
<evidence type="ECO:0000256" key="5">
    <source>
        <dbReference type="ARBA" id="ARBA00022741"/>
    </source>
</evidence>
<evidence type="ECO:0000256" key="12">
    <source>
        <dbReference type="ARBA" id="ARBA00023273"/>
    </source>
</evidence>
<dbReference type="InterPro" id="IPR024743">
    <property type="entry name" value="Dynein_HC_stalk"/>
</dbReference>
<keyword evidence="4" id="KW-0493">Microtubule</keyword>
<accession>A0A060XBE7</accession>
<feature type="domain" description="Dynein heavy chain coiled coil stalk" evidence="14">
    <location>
        <begin position="379"/>
        <end position="691"/>
    </location>
</feature>
<comment type="subcellular location">
    <subcellularLocation>
        <location evidence="1">Cytoplasm</location>
        <location evidence="1">Cytoskeleton</location>
        <location evidence="1">Cilium axoneme</location>
    </subcellularLocation>
</comment>
<evidence type="ECO:0000259" key="14">
    <source>
        <dbReference type="Pfam" id="PF12777"/>
    </source>
</evidence>
<keyword evidence="3" id="KW-0963">Cytoplasm</keyword>
<keyword evidence="8 13" id="KW-0175">Coiled coil</keyword>
<dbReference type="SUPFAM" id="SSF52540">
    <property type="entry name" value="P-loop containing nucleoside triphosphate hydrolases"/>
    <property type="match status" value="1"/>
</dbReference>
<dbReference type="PANTHER" id="PTHR46532:SF11">
    <property type="entry name" value="DYNEIN AXONEMAL HEAVY CHAIN 12"/>
    <property type="match status" value="1"/>
</dbReference>
<dbReference type="InterPro" id="IPR024317">
    <property type="entry name" value="Dynein_heavy_chain_D4_dom"/>
</dbReference>
<evidence type="ECO:0000256" key="7">
    <source>
        <dbReference type="ARBA" id="ARBA00023017"/>
    </source>
</evidence>
<evidence type="ECO:0000256" key="9">
    <source>
        <dbReference type="ARBA" id="ARBA00023069"/>
    </source>
</evidence>
<evidence type="ECO:0008006" key="18">
    <source>
        <dbReference type="Google" id="ProtNLM"/>
    </source>
</evidence>
<evidence type="ECO:0000256" key="6">
    <source>
        <dbReference type="ARBA" id="ARBA00022840"/>
    </source>
</evidence>
<reference evidence="16" key="2">
    <citation type="submission" date="2014-03" db="EMBL/GenBank/DDBJ databases">
        <authorList>
            <person name="Genoscope - CEA"/>
        </authorList>
    </citation>
    <scope>NUCLEOTIDE SEQUENCE</scope>
</reference>
<dbReference type="InterPro" id="IPR027417">
    <property type="entry name" value="P-loop_NTPase"/>
</dbReference>
<feature type="domain" description="Dynein heavy chain AAA module D4" evidence="15">
    <location>
        <begin position="104"/>
        <end position="365"/>
    </location>
</feature>
<dbReference type="EMBL" id="FR904953">
    <property type="protein sequence ID" value="CDQ74170.1"/>
    <property type="molecule type" value="Genomic_DNA"/>
</dbReference>
<evidence type="ECO:0000256" key="8">
    <source>
        <dbReference type="ARBA" id="ARBA00023054"/>
    </source>
</evidence>
<keyword evidence="12" id="KW-0966">Cell projection</keyword>
<evidence type="ECO:0000259" key="15">
    <source>
        <dbReference type="Pfam" id="PF12780"/>
    </source>
</evidence>
<sequence>MKPMVVIVSLCCRFVCFEDKVWFEKAISRVIQEHVDPSLVPDLHPDPYFVDFLREALEPTGDEADDVCLDAPKVYELVPSFEFLREKLIINQSQYNENVRGASLDLVFFTDAMTHLIKISRIIRTDCGNALLVGVGGSGKQSLTRLASFIAGYSIFQITLTRTYNISNLMDDLKVLYRTAGADGKGITFIFTDNEIKDEAFLEYLNNVLSSGEVSNLFARDELDEITQNLIGVMKKELPRVPPTFDNLYDYFISRARKNLHVVLCFSPVGEKFRSRSLKFPGLISGCTMDWFTPWPSEALVAVSQYFLSDFHMVCSPEVKAAVVQTMGIYHDKVSVTCESYFDRFRRRTHVTPKSYLSFINGYKTVYSENYNFINTLAERMNVGLTKLLEASESVAQLSKDLVVKEKELALASIKADKVLAEVTVSAEAATIVKAEVQIVKDRALKIVEGIEKEKAFAEVKLKAAKPALEEAEAALNTIKAADVATVRKLAKPPHLIMRIMDCCLLLFQKRLDTITMDPERPCHKPSWGEALKLMSGSGFMASLQQFPKDSINEEMVELLQPYFQMEDYSFECAKKVCGNVAGLLSWTSAMATFFGINKEVLPLKANLIIQEGRLSIANSELASAQSQLDEKQAELDKVQAKFDAAMKEKQDLLDDAEMCRNKMVAASALIDGLSGEKVRWTEQSKQFKSQINRQG</sequence>
<comment type="similarity">
    <text evidence="2">Belongs to the dynein heavy chain family.</text>
</comment>
<evidence type="ECO:0000256" key="3">
    <source>
        <dbReference type="ARBA" id="ARBA00022490"/>
    </source>
</evidence>